<keyword evidence="12" id="KW-1185">Reference proteome</keyword>
<dbReference type="InterPro" id="IPR047112">
    <property type="entry name" value="RecG/Mfd"/>
</dbReference>
<dbReference type="InterPro" id="IPR027417">
    <property type="entry name" value="P-loop_NTPase"/>
</dbReference>
<dbReference type="RefSeq" id="WP_154459503.1">
    <property type="nucleotide sequence ID" value="NZ_JAQYTQ010000017.1"/>
</dbReference>
<evidence type="ECO:0000256" key="5">
    <source>
        <dbReference type="ARBA" id="ARBA00022840"/>
    </source>
</evidence>
<dbReference type="Pfam" id="PF00270">
    <property type="entry name" value="DEAD"/>
    <property type="match status" value="1"/>
</dbReference>
<evidence type="ECO:0000256" key="7">
    <source>
        <dbReference type="ARBA" id="ARBA00023204"/>
    </source>
</evidence>
<dbReference type="InterPro" id="IPR014001">
    <property type="entry name" value="Helicase_ATP-bd"/>
</dbReference>
<dbReference type="InterPro" id="IPR012340">
    <property type="entry name" value="NA-bd_OB-fold"/>
</dbReference>
<dbReference type="InterPro" id="IPR045562">
    <property type="entry name" value="RecG_dom3_C"/>
</dbReference>
<evidence type="ECO:0000256" key="1">
    <source>
        <dbReference type="ARBA" id="ARBA00022741"/>
    </source>
</evidence>
<keyword evidence="1" id="KW-0547">Nucleotide-binding</keyword>
<dbReference type="GO" id="GO:0006281">
    <property type="term" value="P:DNA repair"/>
    <property type="evidence" value="ECO:0007669"/>
    <property type="project" value="UniProtKB-KW"/>
</dbReference>
<name>A0A7X2N304_9FIRM</name>
<accession>A0A7X2N304</accession>
<evidence type="ECO:0000256" key="3">
    <source>
        <dbReference type="ARBA" id="ARBA00022801"/>
    </source>
</evidence>
<dbReference type="SMART" id="SM00487">
    <property type="entry name" value="DEXDc"/>
    <property type="match status" value="1"/>
</dbReference>
<keyword evidence="5" id="KW-0067">ATP-binding</keyword>
<proteinExistence type="predicted"/>
<dbReference type="Pfam" id="PF00271">
    <property type="entry name" value="Helicase_C"/>
    <property type="match status" value="1"/>
</dbReference>
<keyword evidence="3 11" id="KW-0378">Hydrolase</keyword>
<feature type="domain" description="Helicase C-terminal" evidence="10">
    <location>
        <begin position="441"/>
        <end position="600"/>
    </location>
</feature>
<dbReference type="Pfam" id="PF19833">
    <property type="entry name" value="RecG_dom3_C"/>
    <property type="match status" value="1"/>
</dbReference>
<comment type="caution">
    <text evidence="11">The sequence shown here is derived from an EMBL/GenBank/DDBJ whole genome shotgun (WGS) entry which is preliminary data.</text>
</comment>
<keyword evidence="7" id="KW-0234">DNA repair</keyword>
<organism evidence="11 12">
    <name type="scientific">Floccifex porci</name>
    <dbReference type="NCBI Taxonomy" id="2606629"/>
    <lineage>
        <taxon>Bacteria</taxon>
        <taxon>Bacillati</taxon>
        <taxon>Bacillota</taxon>
        <taxon>Erysipelotrichia</taxon>
        <taxon>Erysipelotrichales</taxon>
        <taxon>Erysipelotrichaceae</taxon>
        <taxon>Floccifex</taxon>
    </lineage>
</organism>
<dbReference type="AlphaFoldDB" id="A0A7X2N304"/>
<keyword evidence="2" id="KW-0227">DNA damage</keyword>
<evidence type="ECO:0000256" key="4">
    <source>
        <dbReference type="ARBA" id="ARBA00022806"/>
    </source>
</evidence>
<dbReference type="GO" id="GO:0003678">
    <property type="term" value="F:DNA helicase activity"/>
    <property type="evidence" value="ECO:0007669"/>
    <property type="project" value="TreeGrafter"/>
</dbReference>
<dbReference type="GO" id="GO:0005524">
    <property type="term" value="F:ATP binding"/>
    <property type="evidence" value="ECO:0007669"/>
    <property type="project" value="UniProtKB-KW"/>
</dbReference>
<dbReference type="Pfam" id="PF17191">
    <property type="entry name" value="RecG_wedge"/>
    <property type="match status" value="1"/>
</dbReference>
<dbReference type="SMART" id="SM00490">
    <property type="entry name" value="HELICc"/>
    <property type="match status" value="1"/>
</dbReference>
<dbReference type="GO" id="GO:0003677">
    <property type="term" value="F:DNA binding"/>
    <property type="evidence" value="ECO:0007669"/>
    <property type="project" value="UniProtKB-KW"/>
</dbReference>
<dbReference type="InterPro" id="IPR001650">
    <property type="entry name" value="Helicase_C-like"/>
</dbReference>
<dbReference type="PANTHER" id="PTHR47964">
    <property type="entry name" value="ATP-DEPENDENT DNA HELICASE HOMOLOG RECG, CHLOROPLASTIC"/>
    <property type="match status" value="1"/>
</dbReference>
<evidence type="ECO:0000313" key="11">
    <source>
        <dbReference type="EMBL" id="MSS01028.1"/>
    </source>
</evidence>
<evidence type="ECO:0000256" key="2">
    <source>
        <dbReference type="ARBA" id="ARBA00022763"/>
    </source>
</evidence>
<dbReference type="SUPFAM" id="SSF52540">
    <property type="entry name" value="P-loop containing nucleoside triphosphate hydrolases"/>
    <property type="match status" value="2"/>
</dbReference>
<evidence type="ECO:0000259" key="9">
    <source>
        <dbReference type="PROSITE" id="PS51192"/>
    </source>
</evidence>
<dbReference type="EMBL" id="VUMM01000003">
    <property type="protein sequence ID" value="MSS01028.1"/>
    <property type="molecule type" value="Genomic_DNA"/>
</dbReference>
<keyword evidence="6" id="KW-0238">DNA-binding</keyword>
<protein>
    <recommendedName>
        <fullName evidence="8">Probable DNA 3'-5' helicase RecG</fullName>
    </recommendedName>
</protein>
<dbReference type="GO" id="GO:0016787">
    <property type="term" value="F:hydrolase activity"/>
    <property type="evidence" value="ECO:0007669"/>
    <property type="project" value="UniProtKB-KW"/>
</dbReference>
<dbReference type="SUPFAM" id="SSF50249">
    <property type="entry name" value="Nucleic acid-binding proteins"/>
    <property type="match status" value="1"/>
</dbReference>
<dbReference type="NCBIfam" id="NF008165">
    <property type="entry name" value="PRK10917.1-3"/>
    <property type="match status" value="1"/>
</dbReference>
<sequence>MNLEEMKCTKRRIELLNRMGIYSVEELLRTYPTRYETIQSTPFLEWKENDMVCFEGLICKQAYVVRLSKNRSMTKFKVISWDEELEITLFNRPWVQQFKFGQRITLFGQYQGNYKVRANNYNFKPLKEQLGIHPVYSLTEGLKQSEMYSLIQKALSYINTIEDVIPERYRLTYRLLTHEQAYTMIHVPKSQKEIEMALRSLKYEEFLKFQCVMQAVQNTKLQTEFKIPKKFDENKIEQWIQSLPYTLTHDQLSGIHEILKDMKSRKIMFRLVQGDVGCGKTMVAIASLYACALSGYQAVFLAPTEILAKQHYLNLKEQNLPVSYYVSSLNSKTKKEVLDGLKDGSLPLVVGTHALFQENVEFNRLGLVIIDEQQRFGVKQRRSLLEKGQNVDFLMMSATPIPRTYAHFLFGDMDITNIKQMPPGRKPVCTRYIKGKSMAPVLPEILEAIEKGKQCYVVCPSIEENEMAMRDATSIYNGMKKSLKNVRIGLLHGKLKKEEKEEVMNQFVKHEIDILVSTTVIEVGIDVKNATYMVIYDAHRFGLSTLHQLRGRCARSNEQGHCFLLSSSSDEQAIKRLQMLETLTDGFQVTEYDLQIRGPGDILGIRQSGLPNFILGDLNKDRAIMDVCIQDAREILERNEDQNMLSFVHKAVEKAEYFD</sequence>
<dbReference type="Proteomes" id="UP000470082">
    <property type="component" value="Unassembled WGS sequence"/>
</dbReference>
<keyword evidence="4 11" id="KW-0347">Helicase</keyword>
<dbReference type="InterPro" id="IPR033454">
    <property type="entry name" value="RecG_wedge"/>
</dbReference>
<dbReference type="InterPro" id="IPR011545">
    <property type="entry name" value="DEAD/DEAH_box_helicase_dom"/>
</dbReference>
<dbReference type="PROSITE" id="PS51194">
    <property type="entry name" value="HELICASE_CTER"/>
    <property type="match status" value="1"/>
</dbReference>
<evidence type="ECO:0000256" key="8">
    <source>
        <dbReference type="ARBA" id="ARBA00049819"/>
    </source>
</evidence>
<evidence type="ECO:0000259" key="10">
    <source>
        <dbReference type="PROSITE" id="PS51194"/>
    </source>
</evidence>
<evidence type="ECO:0000313" key="12">
    <source>
        <dbReference type="Proteomes" id="UP000470082"/>
    </source>
</evidence>
<feature type="domain" description="Helicase ATP-binding" evidence="9">
    <location>
        <begin position="261"/>
        <end position="418"/>
    </location>
</feature>
<evidence type="ECO:0000256" key="6">
    <source>
        <dbReference type="ARBA" id="ARBA00023125"/>
    </source>
</evidence>
<reference evidence="11 12" key="1">
    <citation type="submission" date="2019-08" db="EMBL/GenBank/DDBJ databases">
        <title>In-depth cultivation of the pig gut microbiome towards novel bacterial diversity and tailored functional studies.</title>
        <authorList>
            <person name="Wylensek D."/>
            <person name="Hitch T.C.A."/>
            <person name="Clavel T."/>
        </authorList>
    </citation>
    <scope>NUCLEOTIDE SEQUENCE [LARGE SCALE GENOMIC DNA]</scope>
    <source>
        <strain evidence="11 12">LKV-178-WT-2G</strain>
    </source>
</reference>
<dbReference type="PANTHER" id="PTHR47964:SF1">
    <property type="entry name" value="ATP-DEPENDENT DNA HELICASE HOMOLOG RECG, CHLOROPLASTIC"/>
    <property type="match status" value="1"/>
</dbReference>
<dbReference type="Gene3D" id="3.40.50.300">
    <property type="entry name" value="P-loop containing nucleotide triphosphate hydrolases"/>
    <property type="match status" value="2"/>
</dbReference>
<gene>
    <name evidence="11" type="primary">recG</name>
    <name evidence="11" type="ORF">FYJ50_02655</name>
</gene>
<dbReference type="PROSITE" id="PS51192">
    <property type="entry name" value="HELICASE_ATP_BIND_1"/>
    <property type="match status" value="1"/>
</dbReference>